<reference evidence="2 3" key="1">
    <citation type="submission" date="2024-07" db="EMBL/GenBank/DDBJ databases">
        <title>Section-level genome sequencing and comparative genomics of Aspergillus sections Usti and Cavernicolus.</title>
        <authorList>
            <consortium name="Lawrence Berkeley National Laboratory"/>
            <person name="Nybo J.L."/>
            <person name="Vesth T.C."/>
            <person name="Theobald S."/>
            <person name="Frisvad J.C."/>
            <person name="Larsen T.O."/>
            <person name="Kjaerboelling I."/>
            <person name="Rothschild-Mancinelli K."/>
            <person name="Lyhne E.K."/>
            <person name="Kogle M.E."/>
            <person name="Barry K."/>
            <person name="Clum A."/>
            <person name="Na H."/>
            <person name="Ledsgaard L."/>
            <person name="Lin J."/>
            <person name="Lipzen A."/>
            <person name="Kuo A."/>
            <person name="Riley R."/>
            <person name="Mondo S."/>
            <person name="Labutti K."/>
            <person name="Haridas S."/>
            <person name="Pangalinan J."/>
            <person name="Salamov A.A."/>
            <person name="Simmons B.A."/>
            <person name="Magnuson J.K."/>
            <person name="Chen J."/>
            <person name="Drula E."/>
            <person name="Henrissat B."/>
            <person name="Wiebenga A."/>
            <person name="Lubbers R.J."/>
            <person name="Gomes A.C."/>
            <person name="Macurrencykelacurrency M.R."/>
            <person name="Stajich J."/>
            <person name="Grigoriev I.V."/>
            <person name="Mortensen U.H."/>
            <person name="De Vries R.P."/>
            <person name="Baker S.E."/>
            <person name="Andersen M.R."/>
        </authorList>
    </citation>
    <scope>NUCLEOTIDE SEQUENCE [LARGE SCALE GENOMIC DNA]</scope>
    <source>
        <strain evidence="2 3">CBS 449.75</strain>
    </source>
</reference>
<sequence>MADRPRVTYEKSRVVRRRYQRSNKRFQFTASEIARIEREQERKDQAEKLREKEKRRIQKKKKRAEKEAKAREERLRLGLPDPDAPKVPASQPLLFNFIKQAPPAKVERQGGQTESETESQGTVAASTIVASDFETEFDDGDVNFEDEEMDELMVTLGAASESIQGKCDGPRSDDAKEEEFSDCSFPCDEEFVEEIEAIARETPVEQVSVGQMPGIPGLASQVFADDTALLLEYVDEFDAGTSFDEALAQLDGL</sequence>
<name>A0ABR4LV22_9EURO</name>
<organism evidence="2 3">
    <name type="scientific">Aspergillus lucknowensis</name>
    <dbReference type="NCBI Taxonomy" id="176173"/>
    <lineage>
        <taxon>Eukaryota</taxon>
        <taxon>Fungi</taxon>
        <taxon>Dikarya</taxon>
        <taxon>Ascomycota</taxon>
        <taxon>Pezizomycotina</taxon>
        <taxon>Eurotiomycetes</taxon>
        <taxon>Eurotiomycetidae</taxon>
        <taxon>Eurotiales</taxon>
        <taxon>Aspergillaceae</taxon>
        <taxon>Aspergillus</taxon>
        <taxon>Aspergillus subgen. Nidulantes</taxon>
    </lineage>
</organism>
<dbReference type="RefSeq" id="XP_070887013.1">
    <property type="nucleotide sequence ID" value="XM_071028960.1"/>
</dbReference>
<protein>
    <submittedName>
        <fullName evidence="2">Uncharacterized protein</fullName>
    </submittedName>
</protein>
<comment type="caution">
    <text evidence="2">The sequence shown here is derived from an EMBL/GenBank/DDBJ whole genome shotgun (WGS) entry which is preliminary data.</text>
</comment>
<dbReference type="GeneID" id="98144032"/>
<feature type="region of interest" description="Disordered" evidence="1">
    <location>
        <begin position="36"/>
        <end position="89"/>
    </location>
</feature>
<gene>
    <name evidence="2" type="ORF">BJX67DRAFT_352004</name>
</gene>
<keyword evidence="3" id="KW-1185">Reference proteome</keyword>
<proteinExistence type="predicted"/>
<feature type="region of interest" description="Disordered" evidence="1">
    <location>
        <begin position="163"/>
        <end position="182"/>
    </location>
</feature>
<feature type="compositionally biased region" description="Polar residues" evidence="1">
    <location>
        <begin position="110"/>
        <end position="124"/>
    </location>
</feature>
<feature type="compositionally biased region" description="Basic and acidic residues" evidence="1">
    <location>
        <begin position="36"/>
        <end position="54"/>
    </location>
</feature>
<dbReference type="Proteomes" id="UP001610432">
    <property type="component" value="Unassembled WGS sequence"/>
</dbReference>
<feature type="region of interest" description="Disordered" evidence="1">
    <location>
        <begin position="103"/>
        <end position="124"/>
    </location>
</feature>
<evidence type="ECO:0000313" key="3">
    <source>
        <dbReference type="Proteomes" id="UP001610432"/>
    </source>
</evidence>
<feature type="compositionally biased region" description="Basic and acidic residues" evidence="1">
    <location>
        <begin position="64"/>
        <end position="76"/>
    </location>
</feature>
<evidence type="ECO:0000313" key="2">
    <source>
        <dbReference type="EMBL" id="KAL2868034.1"/>
    </source>
</evidence>
<accession>A0ABR4LV22</accession>
<dbReference type="EMBL" id="JBFXLQ010000016">
    <property type="protein sequence ID" value="KAL2868034.1"/>
    <property type="molecule type" value="Genomic_DNA"/>
</dbReference>
<evidence type="ECO:0000256" key="1">
    <source>
        <dbReference type="SAM" id="MobiDB-lite"/>
    </source>
</evidence>